<feature type="binding site" evidence="5">
    <location>
        <position position="58"/>
    </location>
    <ligand>
        <name>Mg(2+)</name>
        <dbReference type="ChEBI" id="CHEBI:18420"/>
    </ligand>
</feature>
<dbReference type="FunFam" id="3.40.50.300:FF:001166">
    <property type="entry name" value="ADP-ribosylation factor D"/>
    <property type="match status" value="1"/>
</dbReference>
<dbReference type="Pfam" id="PF00025">
    <property type="entry name" value="Arf"/>
    <property type="match status" value="1"/>
</dbReference>
<dbReference type="PANTHER" id="PTHR11711">
    <property type="entry name" value="ADP RIBOSYLATION FACTOR-RELATED"/>
    <property type="match status" value="1"/>
</dbReference>
<dbReference type="InterPro" id="IPR006689">
    <property type="entry name" value="Small_GTPase_ARF/SAR"/>
</dbReference>
<dbReference type="Gene3D" id="3.40.50.300">
    <property type="entry name" value="P-loop containing nucleotide triphosphate hydrolases"/>
    <property type="match status" value="1"/>
</dbReference>
<evidence type="ECO:0000256" key="5">
    <source>
        <dbReference type="PIRSR" id="PIRSR606689-2"/>
    </source>
</evidence>
<accession>A0A7J7IS20</accession>
<dbReference type="GO" id="GO:0005525">
    <property type="term" value="F:GTP binding"/>
    <property type="evidence" value="ECO:0007669"/>
    <property type="project" value="UniProtKB-KW"/>
</dbReference>
<feature type="compositionally biased region" description="Gly residues" evidence="6">
    <location>
        <begin position="14"/>
        <end position="25"/>
    </location>
</feature>
<feature type="region of interest" description="Disordered" evidence="6">
    <location>
        <begin position="1"/>
        <end position="33"/>
    </location>
</feature>
<feature type="binding site" evidence="4">
    <location>
        <begin position="51"/>
        <end position="58"/>
    </location>
    <ligand>
        <name>GTP</name>
        <dbReference type="ChEBI" id="CHEBI:37565"/>
    </ligand>
</feature>
<dbReference type="GO" id="GO:0046872">
    <property type="term" value="F:metal ion binding"/>
    <property type="evidence" value="ECO:0007669"/>
    <property type="project" value="UniProtKB-KW"/>
</dbReference>
<dbReference type="PRINTS" id="PR00328">
    <property type="entry name" value="SAR1GTPBP"/>
</dbReference>
<reference evidence="7 8" key="1">
    <citation type="journal article" date="2020" name="J. Phycol.">
        <title>Comparative genome analysis reveals Cyanidiococcus gen. nov., a new extremophilic red algal genus sister to Cyanidioschyzon (Cyanidioschyzonaceae, Rhodophyta).</title>
        <authorList>
            <person name="Liu S.-L."/>
            <person name="Chiang Y.-R."/>
            <person name="Yoon H.S."/>
            <person name="Fu H.-Y."/>
        </authorList>
    </citation>
    <scope>NUCLEOTIDE SEQUENCE [LARGE SCALE GENOMIC DNA]</scope>
    <source>
        <strain evidence="7 8">THAL066</strain>
    </source>
</reference>
<dbReference type="EMBL" id="VWRR01000001">
    <property type="protein sequence ID" value="KAF6005550.1"/>
    <property type="molecule type" value="Genomic_DNA"/>
</dbReference>
<dbReference type="GO" id="GO:0003924">
    <property type="term" value="F:GTPase activity"/>
    <property type="evidence" value="ECO:0007669"/>
    <property type="project" value="InterPro"/>
</dbReference>
<keyword evidence="5" id="KW-0460">Magnesium</keyword>
<dbReference type="InterPro" id="IPR024156">
    <property type="entry name" value="Small_GTPase_ARF"/>
</dbReference>
<organism evidence="7 8">
    <name type="scientific">Cyanidiococcus yangmingshanensis</name>
    <dbReference type="NCBI Taxonomy" id="2690220"/>
    <lineage>
        <taxon>Eukaryota</taxon>
        <taxon>Rhodophyta</taxon>
        <taxon>Bangiophyceae</taxon>
        <taxon>Cyanidiales</taxon>
        <taxon>Cyanidiaceae</taxon>
        <taxon>Cyanidiococcus</taxon>
    </lineage>
</organism>
<dbReference type="SMART" id="SM00178">
    <property type="entry name" value="SAR"/>
    <property type="match status" value="1"/>
</dbReference>
<keyword evidence="3 4" id="KW-0342">GTP-binding</keyword>
<dbReference type="SMART" id="SM00177">
    <property type="entry name" value="ARF"/>
    <property type="match status" value="1"/>
</dbReference>
<evidence type="ECO:0000313" key="8">
    <source>
        <dbReference type="Proteomes" id="UP000530660"/>
    </source>
</evidence>
<dbReference type="CDD" id="cd00878">
    <property type="entry name" value="Arf_Arl"/>
    <property type="match status" value="1"/>
</dbReference>
<feature type="binding site" evidence="4">
    <location>
        <position position="97"/>
    </location>
    <ligand>
        <name>GTP</name>
        <dbReference type="ChEBI" id="CHEBI:37565"/>
    </ligand>
</feature>
<feature type="binding site" evidence="5">
    <location>
        <position position="75"/>
    </location>
    <ligand>
        <name>Mg(2+)</name>
        <dbReference type="ChEBI" id="CHEBI:18420"/>
    </ligand>
</feature>
<gene>
    <name evidence="7" type="ORF">F1559_005154</name>
</gene>
<dbReference type="InterPro" id="IPR027417">
    <property type="entry name" value="P-loop_NTPase"/>
</dbReference>
<dbReference type="SUPFAM" id="SSF52540">
    <property type="entry name" value="P-loop containing nucleoside triphosphate hydrolases"/>
    <property type="match status" value="1"/>
</dbReference>
<evidence type="ECO:0000256" key="3">
    <source>
        <dbReference type="ARBA" id="ARBA00023134"/>
    </source>
</evidence>
<evidence type="ECO:0000256" key="6">
    <source>
        <dbReference type="SAM" id="MobiDB-lite"/>
    </source>
</evidence>
<proteinExistence type="inferred from homology"/>
<comment type="similarity">
    <text evidence="1">Belongs to the small GTPase superfamily. Arf family.</text>
</comment>
<dbReference type="PROSITE" id="PS51417">
    <property type="entry name" value="ARF"/>
    <property type="match status" value="1"/>
</dbReference>
<keyword evidence="5" id="KW-0479">Metal-binding</keyword>
<dbReference type="Proteomes" id="UP000530660">
    <property type="component" value="Unassembled WGS sequence"/>
</dbReference>
<dbReference type="OrthoDB" id="2011769at2759"/>
<name>A0A7J7IS20_9RHOD</name>
<dbReference type="AlphaFoldDB" id="A0A7J7IS20"/>
<evidence type="ECO:0000256" key="2">
    <source>
        <dbReference type="ARBA" id="ARBA00022741"/>
    </source>
</evidence>
<protein>
    <submittedName>
        <fullName evidence="7">Uncharacterized protein</fullName>
    </submittedName>
</protein>
<evidence type="ECO:0000313" key="7">
    <source>
        <dbReference type="EMBL" id="KAF6005550.1"/>
    </source>
</evidence>
<sequence length="218" mass="23824">MGACFGKPSERDGVGGGGNSGGGVRKNGSSGASGKINAYRSGQRIELLLLGLDGAGATTLLYRLKLQKFIITVPTLGSVEETIHWGSDEILFHDLGGTDKLRPLWPMYQDGIQGVIYVVDAADRRLLDVNRRELRRFYRSAVKLHQAPLLIFATKQDLPEAMQSEELHQELGLDEIPCRCWHIVGCSAITGEGIREGIDWIVREIHRGGTRGATSART</sequence>
<keyword evidence="8" id="KW-1185">Reference proteome</keyword>
<keyword evidence="2 4" id="KW-0547">Nucleotide-binding</keyword>
<comment type="caution">
    <text evidence="7">The sequence shown here is derived from an EMBL/GenBank/DDBJ whole genome shotgun (WGS) entry which is preliminary data.</text>
</comment>
<evidence type="ECO:0000256" key="1">
    <source>
        <dbReference type="ARBA" id="ARBA00010290"/>
    </source>
</evidence>
<evidence type="ECO:0000256" key="4">
    <source>
        <dbReference type="PIRSR" id="PIRSR606689-1"/>
    </source>
</evidence>